<dbReference type="AlphaFoldDB" id="F9FRR5"/>
<proteinExistence type="predicted"/>
<organism evidence="1">
    <name type="scientific">Fusarium oxysporum (strain Fo5176)</name>
    <name type="common">Fusarium vascular wilt</name>
    <dbReference type="NCBI Taxonomy" id="660025"/>
    <lineage>
        <taxon>Eukaryota</taxon>
        <taxon>Fungi</taxon>
        <taxon>Dikarya</taxon>
        <taxon>Ascomycota</taxon>
        <taxon>Pezizomycotina</taxon>
        <taxon>Sordariomycetes</taxon>
        <taxon>Hypocreomycetidae</taxon>
        <taxon>Hypocreales</taxon>
        <taxon>Nectriaceae</taxon>
        <taxon>Fusarium</taxon>
        <taxon>Fusarium oxysporum species complex</taxon>
    </lineage>
</organism>
<dbReference type="OrthoDB" id="4964845at2759"/>
<reference evidence="1" key="1">
    <citation type="journal article" date="2012" name="Mol. Plant Microbe Interact.">
        <title>A highly conserved effector in Fusarium oxysporum is required for full virulence on Arabidopsis.</title>
        <authorList>
            <person name="Thatcher L.F."/>
            <person name="Gardiner D.M."/>
            <person name="Kazan K."/>
            <person name="Manners J."/>
        </authorList>
    </citation>
    <scope>NUCLEOTIDE SEQUENCE [LARGE SCALE GENOMIC DNA]</scope>
    <source>
        <strain evidence="1">Fo5176</strain>
    </source>
</reference>
<evidence type="ECO:0000313" key="1">
    <source>
        <dbReference type="EMBL" id="EGU80394.1"/>
    </source>
</evidence>
<accession>F9FRR5</accession>
<protein>
    <submittedName>
        <fullName evidence="1">Uncharacterized protein</fullName>
    </submittedName>
</protein>
<sequence>MCIEVVNTSEYTVCRKDFKSRKDFKICTVGRKQTKSGACGKYNIQHEYWKDKCGACAKKNLPLMISKCVKVMYSADQRASHGINRENTQQTSTMCTEVVNNFECHKCGKDHRTERDYKMCSKGRSKNKWGACGKSSVERHNIPETCPACVKKAKRG</sequence>
<name>F9FRR5_FUSOF</name>
<comment type="caution">
    <text evidence="1">The sequence shown here is derived from an EMBL/GenBank/DDBJ whole genome shotgun (WGS) entry which is preliminary data.</text>
</comment>
<gene>
    <name evidence="1" type="ORF">FOXB_09096</name>
</gene>
<dbReference type="EMBL" id="AFQF01002534">
    <property type="protein sequence ID" value="EGU80394.1"/>
    <property type="molecule type" value="Genomic_DNA"/>
</dbReference>